<proteinExistence type="predicted"/>
<dbReference type="Gene3D" id="3.90.1490.10">
    <property type="entry name" value="putative n-type atp pyrophosphatase, domain 2"/>
    <property type="match status" value="1"/>
</dbReference>
<dbReference type="Proteomes" id="UP000253961">
    <property type="component" value="Unassembled WGS sequence"/>
</dbReference>
<keyword evidence="2" id="KW-0436">Ligase</keyword>
<dbReference type="InterPro" id="IPR014729">
    <property type="entry name" value="Rossmann-like_a/b/a_fold"/>
</dbReference>
<dbReference type="EMBL" id="QPKV01000002">
    <property type="protein sequence ID" value="RDC57696.1"/>
    <property type="molecule type" value="Genomic_DNA"/>
</dbReference>
<dbReference type="NCBIfam" id="TIGR00290">
    <property type="entry name" value="MJ0570_dom"/>
    <property type="match status" value="1"/>
</dbReference>
<organism evidence="2 3">
    <name type="scientific">Pedobacter chinensis</name>
    <dbReference type="NCBI Taxonomy" id="2282421"/>
    <lineage>
        <taxon>Bacteria</taxon>
        <taxon>Pseudomonadati</taxon>
        <taxon>Bacteroidota</taxon>
        <taxon>Sphingobacteriia</taxon>
        <taxon>Sphingobacteriales</taxon>
        <taxon>Sphingobacteriaceae</taxon>
        <taxon>Pedobacter</taxon>
    </lineage>
</organism>
<dbReference type="RefSeq" id="WP_115401119.1">
    <property type="nucleotide sequence ID" value="NZ_QPKV01000002.1"/>
</dbReference>
<dbReference type="Pfam" id="PF01902">
    <property type="entry name" value="Diphthami_syn_2"/>
    <property type="match status" value="1"/>
</dbReference>
<dbReference type="EC" id="6.3.1.14" evidence="2"/>
<dbReference type="Gene3D" id="3.40.50.620">
    <property type="entry name" value="HUPs"/>
    <property type="match status" value="1"/>
</dbReference>
<keyword evidence="3" id="KW-1185">Reference proteome</keyword>
<evidence type="ECO:0000313" key="3">
    <source>
        <dbReference type="Proteomes" id="UP000253961"/>
    </source>
</evidence>
<protein>
    <submittedName>
        <fullName evidence="2">Diphthine--ammonia ligase</fullName>
        <ecNumber evidence="2">6.3.1.14</ecNumber>
    </submittedName>
</protein>
<dbReference type="CDD" id="cd01994">
    <property type="entry name" value="AANH_PF0828-like"/>
    <property type="match status" value="1"/>
</dbReference>
<dbReference type="SUPFAM" id="SSF52402">
    <property type="entry name" value="Adenine nucleotide alpha hydrolases-like"/>
    <property type="match status" value="1"/>
</dbReference>
<sequence>MRNKKTCIFNWSGGKDSTLALHYALQDPTIEIKYLVTTVTEQYNRVSMHGVREALLISQAQSIGIPLYQIRLGEMPDMETYDNTMRLHLSKFKEEGITHSIFGDIFLEDLRIYRETKLNEIGLTAIFPLWEKDTDHLINEFLSLNYKTIIVCAQESLEHLCGKIITKDLIAKLPVGVDPCGENGEFHTFAFEGPIFKNTIPFKLGNKVFRTYHAPKEGDGDKENDLPSASSLGFWYIDLLN</sequence>
<feature type="domain" description="Diphthamide synthase" evidence="1">
    <location>
        <begin position="9"/>
        <end position="204"/>
    </location>
</feature>
<dbReference type="OrthoDB" id="3572539at2"/>
<dbReference type="GO" id="GO:0017178">
    <property type="term" value="F:diphthine-ammonia ligase activity"/>
    <property type="evidence" value="ECO:0007669"/>
    <property type="project" value="UniProtKB-EC"/>
</dbReference>
<dbReference type="InterPro" id="IPR002761">
    <property type="entry name" value="Diphthami_syn_dom"/>
</dbReference>
<name>A0A369Q3T4_9SPHI</name>
<dbReference type="AlphaFoldDB" id="A0A369Q3T4"/>
<evidence type="ECO:0000259" key="1">
    <source>
        <dbReference type="Pfam" id="PF01902"/>
    </source>
</evidence>
<comment type="caution">
    <text evidence="2">The sequence shown here is derived from an EMBL/GenBank/DDBJ whole genome shotgun (WGS) entry which is preliminary data.</text>
</comment>
<evidence type="ECO:0000313" key="2">
    <source>
        <dbReference type="EMBL" id="RDC57696.1"/>
    </source>
</evidence>
<reference evidence="2 3" key="1">
    <citation type="submission" date="2018-07" db="EMBL/GenBank/DDBJ databases">
        <title>Pedobacter sp. nov., isolated from soil.</title>
        <authorList>
            <person name="Zhou L.Y."/>
            <person name="Du Z.J."/>
        </authorList>
    </citation>
    <scope>NUCLEOTIDE SEQUENCE [LARGE SCALE GENOMIC DNA]</scope>
    <source>
        <strain evidence="2 3">JDX94</strain>
    </source>
</reference>
<accession>A0A369Q3T4</accession>
<gene>
    <name evidence="2" type="ORF">DU508_01680</name>
</gene>